<dbReference type="Proteomes" id="UP001165065">
    <property type="component" value="Unassembled WGS sequence"/>
</dbReference>
<proteinExistence type="predicted"/>
<accession>A0A9W7L7T4</accession>
<dbReference type="AlphaFoldDB" id="A0A9W7L7T4"/>
<dbReference type="EMBL" id="BRYA01001079">
    <property type="protein sequence ID" value="GMI38520.1"/>
    <property type="molecule type" value="Genomic_DNA"/>
</dbReference>
<name>A0A9W7L7T4_9STRA</name>
<protein>
    <submittedName>
        <fullName evidence="1">Uncharacterized protein</fullName>
    </submittedName>
</protein>
<organism evidence="1 2">
    <name type="scientific">Triparma columacea</name>
    <dbReference type="NCBI Taxonomy" id="722753"/>
    <lineage>
        <taxon>Eukaryota</taxon>
        <taxon>Sar</taxon>
        <taxon>Stramenopiles</taxon>
        <taxon>Ochrophyta</taxon>
        <taxon>Bolidophyceae</taxon>
        <taxon>Parmales</taxon>
        <taxon>Triparmaceae</taxon>
        <taxon>Triparma</taxon>
    </lineage>
</organism>
<sequence>MDRIKKQLKEPICQVDIDLAARSNHPCSPNYHHDFSIFNLTFQSGSRNSSISKLKLTDIESIKVNRQTKEILVRIRFSHIKAHDPGFTACRHFSGFIHEHENWCTDAIYHLHRWIIHKTEGMFGLISPPLLQVHHPSTIFDDARIDYTLMTPTPEEIQQGTYATIIENFEHMFDVTNKLWKGRDGRGCTQKYNNQAVKKRFGFYPQHLLSKMTMHGFRSGFFCTWVVKGIRKVGIGNLHSVLVGANLFGNWSAKTFPERFYDKRSLVQRCCNYTYYTTNNTNLEFVPLLESTDELHELQKPIKPTDDMQWFRVQQEYSMDFIKKMIHIAVEHMYREIIPNDPILNPRRHLLCSKTMARDRAFGWFAYRNSGPPLTQNNYADRLPNFMGHQNEWYEATRTWIVENAWPRLITTREQFFAEIEQNFILPLIDQEVCLINNLADLHNL</sequence>
<evidence type="ECO:0000313" key="1">
    <source>
        <dbReference type="EMBL" id="GMI38520.1"/>
    </source>
</evidence>
<comment type="caution">
    <text evidence="1">The sequence shown here is derived from an EMBL/GenBank/DDBJ whole genome shotgun (WGS) entry which is preliminary data.</text>
</comment>
<evidence type="ECO:0000313" key="2">
    <source>
        <dbReference type="Proteomes" id="UP001165065"/>
    </source>
</evidence>
<gene>
    <name evidence="1" type="ORF">TrCOL_g6830</name>
</gene>
<reference evidence="2" key="1">
    <citation type="journal article" date="2023" name="Commun. Biol.">
        <title>Genome analysis of Parmales, the sister group of diatoms, reveals the evolutionary specialization of diatoms from phago-mixotrophs to photoautotrophs.</title>
        <authorList>
            <person name="Ban H."/>
            <person name="Sato S."/>
            <person name="Yoshikawa S."/>
            <person name="Yamada K."/>
            <person name="Nakamura Y."/>
            <person name="Ichinomiya M."/>
            <person name="Sato N."/>
            <person name="Blanc-Mathieu R."/>
            <person name="Endo H."/>
            <person name="Kuwata A."/>
            <person name="Ogata H."/>
        </authorList>
    </citation>
    <scope>NUCLEOTIDE SEQUENCE [LARGE SCALE GENOMIC DNA]</scope>
</reference>
<keyword evidence="2" id="KW-1185">Reference proteome</keyword>